<comment type="caution">
    <text evidence="2">The sequence shown here is derived from an EMBL/GenBank/DDBJ whole genome shotgun (WGS) entry which is preliminary data.</text>
</comment>
<dbReference type="EMBL" id="WNWS01000217">
    <property type="protein sequence ID" value="KAE9974514.1"/>
    <property type="molecule type" value="Genomic_DNA"/>
</dbReference>
<dbReference type="PANTHER" id="PTHR38790">
    <property type="entry name" value="2EXR DOMAIN-CONTAINING PROTEIN-RELATED"/>
    <property type="match status" value="1"/>
</dbReference>
<reference evidence="2 3" key="1">
    <citation type="submission" date="2018-12" db="EMBL/GenBank/DDBJ databases">
        <title>Venturia inaequalis Genome Resource.</title>
        <authorList>
            <person name="Lichtner F.J."/>
        </authorList>
    </citation>
    <scope>NUCLEOTIDE SEQUENCE [LARGE SCALE GENOMIC DNA]</scope>
    <source>
        <strain evidence="2 3">120213</strain>
    </source>
</reference>
<evidence type="ECO:0000313" key="2">
    <source>
        <dbReference type="EMBL" id="KAE9974514.1"/>
    </source>
</evidence>
<protein>
    <recommendedName>
        <fullName evidence="1">DUF7730 domain-containing protein</fullName>
    </recommendedName>
</protein>
<dbReference type="Pfam" id="PF24864">
    <property type="entry name" value="DUF7730"/>
    <property type="match status" value="1"/>
</dbReference>
<feature type="domain" description="DUF7730" evidence="1">
    <location>
        <begin position="59"/>
        <end position="173"/>
    </location>
</feature>
<dbReference type="InterPro" id="IPR056632">
    <property type="entry name" value="DUF7730"/>
</dbReference>
<name>A0A8H3YUX6_VENIN</name>
<dbReference type="AlphaFoldDB" id="A0A8H3YUX6"/>
<evidence type="ECO:0000313" key="3">
    <source>
        <dbReference type="Proteomes" id="UP000447873"/>
    </source>
</evidence>
<dbReference type="Proteomes" id="UP000447873">
    <property type="component" value="Unassembled WGS sequence"/>
</dbReference>
<evidence type="ECO:0000259" key="1">
    <source>
        <dbReference type="Pfam" id="PF24864"/>
    </source>
</evidence>
<sequence>MPNPKNEFGFKREHTTKAFLVPDSLPSNSNMSSKPEITKLSSALIALQSVVVHATNEVHQQSQSAFMNLPLEIRLRIYGLLVIGWFDPKTNRSCVVDTKNQKMVFFGFGQFRQNRTKETAVLQTCKRIHVGGTPELYSKNVFRINKAAQFQRFVIQIGPVNLKLIRHLDIWISYSSNPDGWPPLFKFLANNATGLRHIKVAFDAETEWFMGIGLGCDVDLVRALGKIQGLAEFIIEGFYSKHWPAYLEKSMGCKVTALCGHCCEMHELDDEALTEEELKERIGWNEIHLKENKKIRRYFEKYQVEAGEMNVAPGN</sequence>
<organism evidence="2 3">
    <name type="scientific">Venturia inaequalis</name>
    <name type="common">Apple scab fungus</name>
    <dbReference type="NCBI Taxonomy" id="5025"/>
    <lineage>
        <taxon>Eukaryota</taxon>
        <taxon>Fungi</taxon>
        <taxon>Dikarya</taxon>
        <taxon>Ascomycota</taxon>
        <taxon>Pezizomycotina</taxon>
        <taxon>Dothideomycetes</taxon>
        <taxon>Pleosporomycetidae</taxon>
        <taxon>Venturiales</taxon>
        <taxon>Venturiaceae</taxon>
        <taxon>Venturia</taxon>
    </lineage>
</organism>
<proteinExistence type="predicted"/>
<gene>
    <name evidence="2" type="ORF">EG328_003784</name>
</gene>
<accession>A0A8H3YUX6</accession>